<name>A0ABV3H4J1_9ACTN</name>
<feature type="compositionally biased region" description="Polar residues" evidence="1">
    <location>
        <begin position="398"/>
        <end position="408"/>
    </location>
</feature>
<dbReference type="Proteomes" id="UP001552427">
    <property type="component" value="Unassembled WGS sequence"/>
</dbReference>
<comment type="caution">
    <text evidence="2">The sequence shown here is derived from an EMBL/GenBank/DDBJ whole genome shotgun (WGS) entry which is preliminary data.</text>
</comment>
<proteinExistence type="predicted"/>
<gene>
    <name evidence="2" type="ORF">AB0K40_17790</name>
</gene>
<evidence type="ECO:0000256" key="1">
    <source>
        <dbReference type="SAM" id="MobiDB-lite"/>
    </source>
</evidence>
<accession>A0ABV3H4J1</accession>
<dbReference type="EMBL" id="JBFARM010000005">
    <property type="protein sequence ID" value="MEV4287360.1"/>
    <property type="molecule type" value="Genomic_DNA"/>
</dbReference>
<evidence type="ECO:0000313" key="2">
    <source>
        <dbReference type="EMBL" id="MEV4287360.1"/>
    </source>
</evidence>
<sequence length="567" mass="60342">MAEIDVPRAPALVTIAGVELAQAGTWRLSTGETTITREDLAAAIGAADCPAVRNPILKLGHIDARFDGEPAVGWISGMRLTDDGNTVTGDYRGVPAWLGDILPSAYPDRSIEATRNFRCQIGHTHQMVITAVALLGVAAPGIGTLASLQDVAALYDVAASESAGGEPVTYTMQGGPMPPPTPELAAGVSSEDVRRRYYEHAGYTRWICEIQLDPLQLIVMDDSTGGYYRVPVTTSGDEVSFGEAVAVAVEYVDKSSKMAAAVFASRAESVPEDLRAASVSDKPWSDFSEADYTIEQWRKACLIGPSEASESKSDYKLPVREPSGTLNRNACHAAASRIGQVSGVSDDDKKAAAKKLVSLYKNQLDEDPPESLTKLAGMDAAAPTPPEPPAQGEPATQTPVTNPVSGPTKQEDTDMQFSDEQAAKLRAALGLPEGSDLDPAQLLDGVEKLAASESSPGKTPKNTPGTITVDRQVWDDQQKRIAKLENIAAAQQRNERERMVDDAIRAGKFAPSRRDHWLRVAEADPKGTAELLAGLTPGVVPVEDNGLPGSESFDLDTEFAGLFPPEK</sequence>
<reference evidence="2 3" key="1">
    <citation type="submission" date="2024-06" db="EMBL/GenBank/DDBJ databases">
        <title>The Natural Products Discovery Center: Release of the First 8490 Sequenced Strains for Exploring Actinobacteria Biosynthetic Diversity.</title>
        <authorList>
            <person name="Kalkreuter E."/>
            <person name="Kautsar S.A."/>
            <person name="Yang D."/>
            <person name="Bader C.D."/>
            <person name="Teijaro C.N."/>
            <person name="Fluegel L."/>
            <person name="Davis C.M."/>
            <person name="Simpson J.R."/>
            <person name="Lauterbach L."/>
            <person name="Steele A.D."/>
            <person name="Gui C."/>
            <person name="Meng S."/>
            <person name="Li G."/>
            <person name="Viehrig K."/>
            <person name="Ye F."/>
            <person name="Su P."/>
            <person name="Kiefer A.F."/>
            <person name="Nichols A."/>
            <person name="Cepeda A.J."/>
            <person name="Yan W."/>
            <person name="Fan B."/>
            <person name="Jiang Y."/>
            <person name="Adhikari A."/>
            <person name="Zheng C.-J."/>
            <person name="Schuster L."/>
            <person name="Cowan T.M."/>
            <person name="Smanski M.J."/>
            <person name="Chevrette M.G."/>
            <person name="De Carvalho L.P.S."/>
            <person name="Shen B."/>
        </authorList>
    </citation>
    <scope>NUCLEOTIDE SEQUENCE [LARGE SCALE GENOMIC DNA]</scope>
    <source>
        <strain evidence="2 3">NPDC049574</strain>
    </source>
</reference>
<feature type="region of interest" description="Disordered" evidence="1">
    <location>
        <begin position="378"/>
        <end position="417"/>
    </location>
</feature>
<organism evidence="2 3">
    <name type="scientific">Nonomuraea bangladeshensis</name>
    <dbReference type="NCBI Taxonomy" id="404385"/>
    <lineage>
        <taxon>Bacteria</taxon>
        <taxon>Bacillati</taxon>
        <taxon>Actinomycetota</taxon>
        <taxon>Actinomycetes</taxon>
        <taxon>Streptosporangiales</taxon>
        <taxon>Streptosporangiaceae</taxon>
        <taxon>Nonomuraea</taxon>
    </lineage>
</organism>
<protein>
    <submittedName>
        <fullName evidence="2">Uncharacterized protein</fullName>
    </submittedName>
</protein>
<evidence type="ECO:0000313" key="3">
    <source>
        <dbReference type="Proteomes" id="UP001552427"/>
    </source>
</evidence>
<dbReference type="RefSeq" id="WP_364450729.1">
    <property type="nucleotide sequence ID" value="NZ_JBFARM010000005.1"/>
</dbReference>
<keyword evidence="3" id="KW-1185">Reference proteome</keyword>